<dbReference type="OrthoDB" id="4561236at2"/>
<keyword evidence="2" id="KW-1185">Reference proteome</keyword>
<protein>
    <submittedName>
        <fullName evidence="1">Uncharacterized protein</fullName>
    </submittedName>
</protein>
<dbReference type="EMBL" id="QQAZ01000006">
    <property type="protein sequence ID" value="RDI49942.1"/>
    <property type="molecule type" value="Genomic_DNA"/>
</dbReference>
<dbReference type="RefSeq" id="WP_068024779.1">
    <property type="nucleotide sequence ID" value="NZ_QQAZ01000006.1"/>
</dbReference>
<sequence length="81" mass="9176">MRLRRNRSAAEPETEDYGLLVAAATVPSDDAARVVRNLLRANGIRSTIGRAFRHPEQHHRRVLVFAEDAARAYRVICAHTR</sequence>
<organism evidence="1 2">
    <name type="scientific">Nocardia mexicana</name>
    <dbReference type="NCBI Taxonomy" id="279262"/>
    <lineage>
        <taxon>Bacteria</taxon>
        <taxon>Bacillati</taxon>
        <taxon>Actinomycetota</taxon>
        <taxon>Actinomycetes</taxon>
        <taxon>Mycobacteriales</taxon>
        <taxon>Nocardiaceae</taxon>
        <taxon>Nocardia</taxon>
    </lineage>
</organism>
<dbReference type="Proteomes" id="UP000255355">
    <property type="component" value="Unassembled WGS sequence"/>
</dbReference>
<comment type="caution">
    <text evidence="1">The sequence shown here is derived from an EMBL/GenBank/DDBJ whole genome shotgun (WGS) entry which is preliminary data.</text>
</comment>
<evidence type="ECO:0000313" key="1">
    <source>
        <dbReference type="EMBL" id="RDI49942.1"/>
    </source>
</evidence>
<accession>A0A370H400</accession>
<name>A0A370H400_9NOCA</name>
<dbReference type="AlphaFoldDB" id="A0A370H400"/>
<evidence type="ECO:0000313" key="2">
    <source>
        <dbReference type="Proteomes" id="UP000255355"/>
    </source>
</evidence>
<reference evidence="1 2" key="1">
    <citation type="submission" date="2018-07" db="EMBL/GenBank/DDBJ databases">
        <title>Genomic Encyclopedia of Type Strains, Phase IV (KMG-IV): sequencing the most valuable type-strain genomes for metagenomic binning, comparative biology and taxonomic classification.</title>
        <authorList>
            <person name="Goeker M."/>
        </authorList>
    </citation>
    <scope>NUCLEOTIDE SEQUENCE [LARGE SCALE GENOMIC DNA]</scope>
    <source>
        <strain evidence="1 2">DSM 44952</strain>
    </source>
</reference>
<gene>
    <name evidence="1" type="ORF">DFR68_106380</name>
</gene>
<proteinExistence type="predicted"/>
<dbReference type="STRING" id="1210089.GCA_001613165_05194"/>